<dbReference type="NCBIfam" id="TIGR01614">
    <property type="entry name" value="PME_inhib"/>
    <property type="match status" value="1"/>
</dbReference>
<dbReference type="SMART" id="SM00856">
    <property type="entry name" value="PMEI"/>
    <property type="match status" value="1"/>
</dbReference>
<feature type="region of interest" description="Disordered" evidence="4">
    <location>
        <begin position="32"/>
        <end position="73"/>
    </location>
</feature>
<evidence type="ECO:0000313" key="10">
    <source>
        <dbReference type="Proteomes" id="UP000583929"/>
    </source>
</evidence>
<sequence length="226" mass="24458">MEEFKFNHSIILLIAASLVLLFSSPLVQCHVTSSPSPSPSPTPQPYESQSNNHNSGYVHSTHPKRRSNPTSNDEFNLLENINKICSVTADPKICVEAILPHVKGHVDPVLALQTEIKSFITLLGKANIVMKATLKHSTSSTTADCLRLCVDMYSTARMDLKQALQAIKSHDIGLLNSLLSGVITGIGTCDDTVSEAGEELPLDTNLVNTIHKLADNCMDISAVLLT</sequence>
<feature type="domain" description="Pectinesterase inhibitor" evidence="6">
    <location>
        <begin position="76"/>
        <end position="220"/>
    </location>
</feature>
<evidence type="ECO:0000256" key="4">
    <source>
        <dbReference type="SAM" id="MobiDB-lite"/>
    </source>
</evidence>
<feature type="signal peptide" evidence="5">
    <location>
        <begin position="1"/>
        <end position="29"/>
    </location>
</feature>
<evidence type="ECO:0000313" key="8">
    <source>
        <dbReference type="EMBL" id="KAF4383539.1"/>
    </source>
</evidence>
<dbReference type="Pfam" id="PF04043">
    <property type="entry name" value="PMEI"/>
    <property type="match status" value="1"/>
</dbReference>
<dbReference type="InterPro" id="IPR035513">
    <property type="entry name" value="Invertase/methylesterase_inhib"/>
</dbReference>
<accession>A0A7J6FJZ7</accession>
<dbReference type="PANTHER" id="PTHR36710:SF21">
    <property type="entry name" value="PECTINESTERASE INHIBITOR DOMAIN-CONTAINING PROTEIN"/>
    <property type="match status" value="1"/>
</dbReference>
<evidence type="ECO:0000259" key="6">
    <source>
        <dbReference type="SMART" id="SM00856"/>
    </source>
</evidence>
<dbReference type="PANTHER" id="PTHR36710">
    <property type="entry name" value="PECTINESTERASE INHIBITOR-LIKE"/>
    <property type="match status" value="1"/>
</dbReference>
<keyword evidence="2" id="KW-1015">Disulfide bond</keyword>
<dbReference type="EMBL" id="JAATIP010000052">
    <property type="protein sequence ID" value="KAF4383539.1"/>
    <property type="molecule type" value="Genomic_DNA"/>
</dbReference>
<keyword evidence="1 5" id="KW-0732">Signal</keyword>
<gene>
    <name evidence="8" type="ORF">F8388_014039</name>
    <name evidence="7" type="ORF">G4B88_028347</name>
</gene>
<comment type="similarity">
    <text evidence="3">Belongs to the PMEI family.</text>
</comment>
<dbReference type="Proteomes" id="UP000583929">
    <property type="component" value="Unassembled WGS sequence"/>
</dbReference>
<comment type="caution">
    <text evidence="7">The sequence shown here is derived from an EMBL/GenBank/DDBJ whole genome shotgun (WGS) entry which is preliminary data.</text>
</comment>
<keyword evidence="10" id="KW-1185">Reference proteome</keyword>
<feature type="chain" id="PRO_5033911650" description="Pectinesterase inhibitor domain-containing protein" evidence="5">
    <location>
        <begin position="30"/>
        <end position="226"/>
    </location>
</feature>
<dbReference type="EMBL" id="JAATIQ010000209">
    <property type="protein sequence ID" value="KAF4370070.1"/>
    <property type="molecule type" value="Genomic_DNA"/>
</dbReference>
<dbReference type="GO" id="GO:0004857">
    <property type="term" value="F:enzyme inhibitor activity"/>
    <property type="evidence" value="ECO:0007669"/>
    <property type="project" value="InterPro"/>
</dbReference>
<dbReference type="Proteomes" id="UP000525078">
    <property type="component" value="Unassembled WGS sequence"/>
</dbReference>
<proteinExistence type="inferred from homology"/>
<evidence type="ECO:0000313" key="9">
    <source>
        <dbReference type="Proteomes" id="UP000525078"/>
    </source>
</evidence>
<evidence type="ECO:0000256" key="3">
    <source>
        <dbReference type="ARBA" id="ARBA00038471"/>
    </source>
</evidence>
<dbReference type="InterPro" id="IPR006501">
    <property type="entry name" value="Pectinesterase_inhib_dom"/>
</dbReference>
<dbReference type="CDD" id="cd15800">
    <property type="entry name" value="PMEI-like_2"/>
    <property type="match status" value="1"/>
</dbReference>
<evidence type="ECO:0000256" key="5">
    <source>
        <dbReference type="SAM" id="SignalP"/>
    </source>
</evidence>
<evidence type="ECO:0000256" key="1">
    <source>
        <dbReference type="ARBA" id="ARBA00022729"/>
    </source>
</evidence>
<reference evidence="9 10" key="1">
    <citation type="journal article" date="2020" name="bioRxiv">
        <title>Sequence and annotation of 42 cannabis genomes reveals extensive copy number variation in cannabinoid synthesis and pathogen resistance genes.</title>
        <authorList>
            <person name="Mckernan K.J."/>
            <person name="Helbert Y."/>
            <person name="Kane L.T."/>
            <person name="Ebling H."/>
            <person name="Zhang L."/>
            <person name="Liu B."/>
            <person name="Eaton Z."/>
            <person name="Mclaughlin S."/>
            <person name="Kingan S."/>
            <person name="Baybayan P."/>
            <person name="Concepcion G."/>
            <person name="Jordan M."/>
            <person name="Riva A."/>
            <person name="Barbazuk W."/>
            <person name="Harkins T."/>
        </authorList>
    </citation>
    <scope>NUCLEOTIDE SEQUENCE [LARGE SCALE GENOMIC DNA]</scope>
    <source>
        <strain evidence="9 10">cv. Jamaican Lion 4</strain>
        <strain evidence="7">Father</strain>
        <strain evidence="8">Mother</strain>
        <tissue evidence="7">Leaf</tissue>
    </source>
</reference>
<dbReference type="Gene3D" id="1.20.140.40">
    <property type="entry name" value="Invertase/pectin methylesterase inhibitor family protein"/>
    <property type="match status" value="1"/>
</dbReference>
<dbReference type="InterPro" id="IPR052421">
    <property type="entry name" value="PCW_Enzyme_Inhibitor"/>
</dbReference>
<dbReference type="OrthoDB" id="770764at2759"/>
<name>A0A7J6FJZ7_CANSA</name>
<dbReference type="SUPFAM" id="SSF101148">
    <property type="entry name" value="Plant invertase/pectin methylesterase inhibitor"/>
    <property type="match status" value="1"/>
</dbReference>
<protein>
    <recommendedName>
        <fullName evidence="6">Pectinesterase inhibitor domain-containing protein</fullName>
    </recommendedName>
</protein>
<evidence type="ECO:0000256" key="2">
    <source>
        <dbReference type="ARBA" id="ARBA00023157"/>
    </source>
</evidence>
<evidence type="ECO:0000313" key="7">
    <source>
        <dbReference type="EMBL" id="KAF4370070.1"/>
    </source>
</evidence>
<organism evidence="7 10">
    <name type="scientific">Cannabis sativa</name>
    <name type="common">Hemp</name>
    <name type="synonym">Marijuana</name>
    <dbReference type="NCBI Taxonomy" id="3483"/>
    <lineage>
        <taxon>Eukaryota</taxon>
        <taxon>Viridiplantae</taxon>
        <taxon>Streptophyta</taxon>
        <taxon>Embryophyta</taxon>
        <taxon>Tracheophyta</taxon>
        <taxon>Spermatophyta</taxon>
        <taxon>Magnoliopsida</taxon>
        <taxon>eudicotyledons</taxon>
        <taxon>Gunneridae</taxon>
        <taxon>Pentapetalae</taxon>
        <taxon>rosids</taxon>
        <taxon>fabids</taxon>
        <taxon>Rosales</taxon>
        <taxon>Cannabaceae</taxon>
        <taxon>Cannabis</taxon>
    </lineage>
</organism>
<dbReference type="AlphaFoldDB" id="A0A7J6FJZ7"/>